<dbReference type="RefSeq" id="WP_133242697.1">
    <property type="nucleotide sequence ID" value="NZ_QEKI01000001.1"/>
</dbReference>
<name>A0A2U1B4V4_9BACT</name>
<evidence type="ECO:0000313" key="2">
    <source>
        <dbReference type="Proteomes" id="UP000245466"/>
    </source>
</evidence>
<reference evidence="1 2" key="1">
    <citation type="submission" date="2018-04" db="EMBL/GenBank/DDBJ databases">
        <title>Genomic Encyclopedia of Type Strains, Phase IV (KMG-IV): sequencing the most valuable type-strain genomes for metagenomic binning, comparative biology and taxonomic classification.</title>
        <authorList>
            <person name="Goeker M."/>
        </authorList>
    </citation>
    <scope>NUCLEOTIDE SEQUENCE [LARGE SCALE GENOMIC DNA]</scope>
    <source>
        <strain evidence="1 2">DSM 100231</strain>
    </source>
</reference>
<keyword evidence="2" id="KW-1185">Reference proteome</keyword>
<proteinExistence type="predicted"/>
<evidence type="ECO:0000313" key="1">
    <source>
        <dbReference type="EMBL" id="PVY43700.1"/>
    </source>
</evidence>
<dbReference type="OrthoDB" id="9429627at2"/>
<organism evidence="1 2">
    <name type="scientific">Pontibacter virosus</name>
    <dbReference type="NCBI Taxonomy" id="1765052"/>
    <lineage>
        <taxon>Bacteria</taxon>
        <taxon>Pseudomonadati</taxon>
        <taxon>Bacteroidota</taxon>
        <taxon>Cytophagia</taxon>
        <taxon>Cytophagales</taxon>
        <taxon>Hymenobacteraceae</taxon>
        <taxon>Pontibacter</taxon>
    </lineage>
</organism>
<comment type="caution">
    <text evidence="1">The sequence shown here is derived from an EMBL/GenBank/DDBJ whole genome shotgun (WGS) entry which is preliminary data.</text>
</comment>
<accession>A0A2U1B4V4</accession>
<dbReference type="Proteomes" id="UP000245466">
    <property type="component" value="Unassembled WGS sequence"/>
</dbReference>
<sequence length="59" mass="6215">METKPDHLKETLEGNVVAISCLRTIPSAQTGEAAKEHSTACALMGHCIESGYGLVDSNV</sequence>
<dbReference type="AlphaFoldDB" id="A0A2U1B4V4"/>
<dbReference type="EMBL" id="QEKI01000001">
    <property type="protein sequence ID" value="PVY43700.1"/>
    <property type="molecule type" value="Genomic_DNA"/>
</dbReference>
<gene>
    <name evidence="1" type="ORF">C8E01_10156</name>
</gene>
<protein>
    <submittedName>
        <fullName evidence="1">Uncharacterized protein</fullName>
    </submittedName>
</protein>